<evidence type="ECO:0000256" key="5">
    <source>
        <dbReference type="ARBA" id="ARBA00022898"/>
    </source>
</evidence>
<evidence type="ECO:0000256" key="4">
    <source>
        <dbReference type="ARBA" id="ARBA00022679"/>
    </source>
</evidence>
<dbReference type="PANTHER" id="PTHR46383:SF1">
    <property type="entry name" value="ASPARTATE AMINOTRANSFERASE"/>
    <property type="match status" value="1"/>
</dbReference>
<evidence type="ECO:0000313" key="8">
    <source>
        <dbReference type="Proteomes" id="UP000028547"/>
    </source>
</evidence>
<evidence type="ECO:0000256" key="2">
    <source>
        <dbReference type="ARBA" id="ARBA00007441"/>
    </source>
</evidence>
<evidence type="ECO:0000256" key="1">
    <source>
        <dbReference type="ARBA" id="ARBA00001933"/>
    </source>
</evidence>
<evidence type="ECO:0000256" key="3">
    <source>
        <dbReference type="ARBA" id="ARBA00022576"/>
    </source>
</evidence>
<protein>
    <recommendedName>
        <fullName evidence="6">Aminotransferase class I/classII large domain-containing protein</fullName>
    </recommendedName>
</protein>
<comment type="cofactor">
    <cofactor evidence="1">
        <name>pyridoxal 5'-phosphate</name>
        <dbReference type="ChEBI" id="CHEBI:597326"/>
    </cofactor>
</comment>
<dbReference type="InterPro" id="IPR004839">
    <property type="entry name" value="Aminotransferase_I/II_large"/>
</dbReference>
<proteinExistence type="inferred from homology"/>
<reference evidence="7 8" key="1">
    <citation type="submission" date="2014-07" db="EMBL/GenBank/DDBJ databases">
        <title>Draft Genome Sequence of Gephyronic Acid Producer, Cystobacter violaceus Strain Cb vi76.</title>
        <authorList>
            <person name="Stevens D.C."/>
            <person name="Young J."/>
            <person name="Carmichael R."/>
            <person name="Tan J."/>
            <person name="Taylor R.E."/>
        </authorList>
    </citation>
    <scope>NUCLEOTIDE SEQUENCE [LARGE SCALE GENOMIC DNA]</scope>
    <source>
        <strain evidence="7 8">Cb vi76</strain>
    </source>
</reference>
<dbReference type="Gene3D" id="3.40.640.10">
    <property type="entry name" value="Type I PLP-dependent aspartate aminotransferase-like (Major domain)"/>
    <property type="match status" value="1"/>
</dbReference>
<gene>
    <name evidence="7" type="ORF">Q664_24620</name>
</gene>
<keyword evidence="5" id="KW-0663">Pyridoxal phosphate</keyword>
<accession>A0A084SRF4</accession>
<feature type="domain" description="Aminotransferase class I/classII large" evidence="6">
    <location>
        <begin position="56"/>
        <end position="371"/>
    </location>
</feature>
<dbReference type="CDD" id="cd00609">
    <property type="entry name" value="AAT_like"/>
    <property type="match status" value="1"/>
</dbReference>
<dbReference type="InterPro" id="IPR015421">
    <property type="entry name" value="PyrdxlP-dep_Trfase_major"/>
</dbReference>
<sequence length="382" mass="41324">MPRHPSYAPSVSGMSSSLYSALAERLASRTGEVYPLHVGDTWMEPPEGCRMEDFRVAEHPGMHRYAPVQGMPGLLEAIVERVRAKTGVATERSQVLVTTGATGALGAIIGGLVAPGEEVLLLAPYWPLISGIVTAFHGRPVPVPFLDCDGPEALVAAVRERLTERSVALYLNTPNNPSGRVLPRVWVEALAELARREGLWLLSDEVYEDYVYEGEHTYARALAPERTLSSYSFSKGYGMAGNRCGYVVGPEDAVAQLRKVSTHSFYSAPTAAQLAGERVLRGPGEAWVAMASASYRDTGRKAAARLGVPPPEGSTFLFLDVSAHLDERGLPGLLERCVERNLLVSPGPSFGPFPHHIRLCFTCSPPEVVLRGVEVLAGILRR</sequence>
<organism evidence="7 8">
    <name type="scientific">Archangium violaceum Cb vi76</name>
    <dbReference type="NCBI Taxonomy" id="1406225"/>
    <lineage>
        <taxon>Bacteria</taxon>
        <taxon>Pseudomonadati</taxon>
        <taxon>Myxococcota</taxon>
        <taxon>Myxococcia</taxon>
        <taxon>Myxococcales</taxon>
        <taxon>Cystobacterineae</taxon>
        <taxon>Archangiaceae</taxon>
        <taxon>Archangium</taxon>
    </lineage>
</organism>
<evidence type="ECO:0000259" key="6">
    <source>
        <dbReference type="Pfam" id="PF00155"/>
    </source>
</evidence>
<dbReference type="Pfam" id="PF00155">
    <property type="entry name" value="Aminotran_1_2"/>
    <property type="match status" value="1"/>
</dbReference>
<name>A0A084SRF4_9BACT</name>
<evidence type="ECO:0000313" key="7">
    <source>
        <dbReference type="EMBL" id="KFA91039.1"/>
    </source>
</evidence>
<dbReference type="Proteomes" id="UP000028547">
    <property type="component" value="Unassembled WGS sequence"/>
</dbReference>
<dbReference type="GO" id="GO:0008483">
    <property type="term" value="F:transaminase activity"/>
    <property type="evidence" value="ECO:0007669"/>
    <property type="project" value="UniProtKB-KW"/>
</dbReference>
<keyword evidence="3" id="KW-0032">Aminotransferase</keyword>
<dbReference type="InterPro" id="IPR050596">
    <property type="entry name" value="AspAT/PAT-like"/>
</dbReference>
<dbReference type="GO" id="GO:0006520">
    <property type="term" value="P:amino acid metabolic process"/>
    <property type="evidence" value="ECO:0007669"/>
    <property type="project" value="InterPro"/>
</dbReference>
<dbReference type="InterPro" id="IPR015424">
    <property type="entry name" value="PyrdxlP-dep_Trfase"/>
</dbReference>
<keyword evidence="4" id="KW-0808">Transferase</keyword>
<comment type="similarity">
    <text evidence="2">Belongs to the class-I pyridoxal-phosphate-dependent aminotransferase family.</text>
</comment>
<dbReference type="AlphaFoldDB" id="A0A084SRF4"/>
<dbReference type="GO" id="GO:0030170">
    <property type="term" value="F:pyridoxal phosphate binding"/>
    <property type="evidence" value="ECO:0007669"/>
    <property type="project" value="InterPro"/>
</dbReference>
<comment type="caution">
    <text evidence="7">The sequence shown here is derived from an EMBL/GenBank/DDBJ whole genome shotgun (WGS) entry which is preliminary data.</text>
</comment>
<dbReference type="PANTHER" id="PTHR46383">
    <property type="entry name" value="ASPARTATE AMINOTRANSFERASE"/>
    <property type="match status" value="1"/>
</dbReference>
<dbReference type="RefSeq" id="WP_043400103.1">
    <property type="nucleotide sequence ID" value="NZ_JPMI01000165.1"/>
</dbReference>
<dbReference type="SUPFAM" id="SSF53383">
    <property type="entry name" value="PLP-dependent transferases"/>
    <property type="match status" value="1"/>
</dbReference>
<dbReference type="EMBL" id="JPMI01000165">
    <property type="protein sequence ID" value="KFA91039.1"/>
    <property type="molecule type" value="Genomic_DNA"/>
</dbReference>